<dbReference type="EMBL" id="KV417484">
    <property type="protein sequence ID" value="KZP32781.1"/>
    <property type="molecule type" value="Genomic_DNA"/>
</dbReference>
<dbReference type="AlphaFoldDB" id="A0A166VJ14"/>
<reference evidence="1 2" key="1">
    <citation type="journal article" date="2016" name="Mol. Biol. Evol.">
        <title>Comparative Genomics of Early-Diverging Mushroom-Forming Fungi Provides Insights into the Origins of Lignocellulose Decay Capabilities.</title>
        <authorList>
            <person name="Nagy L.G."/>
            <person name="Riley R."/>
            <person name="Tritt A."/>
            <person name="Adam C."/>
            <person name="Daum C."/>
            <person name="Floudas D."/>
            <person name="Sun H."/>
            <person name="Yadav J.S."/>
            <person name="Pangilinan J."/>
            <person name="Larsson K.H."/>
            <person name="Matsuura K."/>
            <person name="Barry K."/>
            <person name="Labutti K."/>
            <person name="Kuo R."/>
            <person name="Ohm R.A."/>
            <person name="Bhattacharya S.S."/>
            <person name="Shirouzu T."/>
            <person name="Yoshinaga Y."/>
            <person name="Martin F.M."/>
            <person name="Grigoriev I.V."/>
            <person name="Hibbett D.S."/>
        </authorList>
    </citation>
    <scope>NUCLEOTIDE SEQUENCE [LARGE SCALE GENOMIC DNA]</scope>
    <source>
        <strain evidence="1 2">CBS 109695</strain>
    </source>
</reference>
<sequence length="182" mass="19836">MRVSILPYDPAWAAAFSQMRASLFTALDGVPVISIEHVGSTSVPGLAAKPIIDIDVIVAQDDIPRAMELLTAHGYTYNPETWGDRYSFRYNAHAHDAGATRPTEDGAVRRAVYLNAPTGEGLKNHRTVRDVLLRDPGLVEEYARVKMELVTREFEGIGSYGAAKSGILRKIMAKGSLAPKVV</sequence>
<organism evidence="1 2">
    <name type="scientific">Athelia psychrophila</name>
    <dbReference type="NCBI Taxonomy" id="1759441"/>
    <lineage>
        <taxon>Eukaryota</taxon>
        <taxon>Fungi</taxon>
        <taxon>Dikarya</taxon>
        <taxon>Basidiomycota</taxon>
        <taxon>Agaricomycotina</taxon>
        <taxon>Agaricomycetes</taxon>
        <taxon>Agaricomycetidae</taxon>
        <taxon>Atheliales</taxon>
        <taxon>Atheliaceae</taxon>
        <taxon>Athelia</taxon>
    </lineage>
</organism>
<gene>
    <name evidence="1" type="ORF">FIBSPDRAFT_848033</name>
</gene>
<evidence type="ECO:0000313" key="1">
    <source>
        <dbReference type="EMBL" id="KZP32781.1"/>
    </source>
</evidence>
<dbReference type="OrthoDB" id="630895at2759"/>
<dbReference type="PANTHER" id="PTHR34822">
    <property type="entry name" value="GRPB DOMAIN PROTEIN (AFU_ORTHOLOGUE AFUA_1G01530)"/>
    <property type="match status" value="1"/>
</dbReference>
<dbReference type="InterPro" id="IPR043519">
    <property type="entry name" value="NT_sf"/>
</dbReference>
<dbReference type="PANTHER" id="PTHR34822:SF1">
    <property type="entry name" value="GRPB FAMILY PROTEIN"/>
    <property type="match status" value="1"/>
</dbReference>
<dbReference type="InterPro" id="IPR007344">
    <property type="entry name" value="GrpB/CoaE"/>
</dbReference>
<dbReference type="Gene3D" id="3.30.460.10">
    <property type="entry name" value="Beta Polymerase, domain 2"/>
    <property type="match status" value="1"/>
</dbReference>
<proteinExistence type="predicted"/>
<dbReference type="Pfam" id="PF04229">
    <property type="entry name" value="GrpB"/>
    <property type="match status" value="1"/>
</dbReference>
<keyword evidence="2" id="KW-1185">Reference proteome</keyword>
<dbReference type="SUPFAM" id="SSF81301">
    <property type="entry name" value="Nucleotidyltransferase"/>
    <property type="match status" value="1"/>
</dbReference>
<evidence type="ECO:0000313" key="2">
    <source>
        <dbReference type="Proteomes" id="UP000076532"/>
    </source>
</evidence>
<accession>A0A166VJ14</accession>
<dbReference type="STRING" id="436010.A0A166VJ14"/>
<protein>
    <submittedName>
        <fullName evidence="1">UPF0157-domain-containing protein</fullName>
    </submittedName>
</protein>
<dbReference type="Proteomes" id="UP000076532">
    <property type="component" value="Unassembled WGS sequence"/>
</dbReference>
<name>A0A166VJ14_9AGAM</name>